<dbReference type="GO" id="GO:0046872">
    <property type="term" value="F:metal ion binding"/>
    <property type="evidence" value="ECO:0007669"/>
    <property type="project" value="UniProtKB-KW"/>
</dbReference>
<accession>A0A1A5YH99</accession>
<dbReference type="InterPro" id="IPR027268">
    <property type="entry name" value="Peptidase_M4/M1_CTD_sf"/>
</dbReference>
<name>A0A1A5YH99_9BACL</name>
<gene>
    <name evidence="3" type="ORF">A7K91_05055</name>
</gene>
<dbReference type="STRING" id="1844972.A7K91_05055"/>
<feature type="transmembrane region" description="Helical" evidence="2">
    <location>
        <begin position="173"/>
        <end position="189"/>
    </location>
</feature>
<evidence type="ECO:0008006" key="5">
    <source>
        <dbReference type="Google" id="ProtNLM"/>
    </source>
</evidence>
<dbReference type="Gene3D" id="1.10.390.10">
    <property type="entry name" value="Neutral Protease Domain 2"/>
    <property type="match status" value="1"/>
</dbReference>
<keyword evidence="4" id="KW-1185">Reference proteome</keyword>
<feature type="transmembrane region" description="Helical" evidence="2">
    <location>
        <begin position="61"/>
        <end position="82"/>
    </location>
</feature>
<reference evidence="3 4" key="1">
    <citation type="submission" date="2016-05" db="EMBL/GenBank/DDBJ databases">
        <title>Paenibacillus oryzae. sp. nov., isolated from the rice root.</title>
        <authorList>
            <person name="Zhang J."/>
            <person name="Zhang X."/>
        </authorList>
    </citation>
    <scope>NUCLEOTIDE SEQUENCE [LARGE SCALE GENOMIC DNA]</scope>
    <source>
        <strain evidence="3 4">1DrF-4</strain>
    </source>
</reference>
<evidence type="ECO:0000256" key="2">
    <source>
        <dbReference type="SAM" id="Phobius"/>
    </source>
</evidence>
<dbReference type="PANTHER" id="PTHR45726">
    <property type="entry name" value="LEUKOTRIENE A-4 HYDROLASE"/>
    <property type="match status" value="1"/>
</dbReference>
<evidence type="ECO:0000313" key="4">
    <source>
        <dbReference type="Proteomes" id="UP000092024"/>
    </source>
</evidence>
<feature type="binding site" evidence="1">
    <location>
        <position position="612"/>
    </location>
    <ligand>
        <name>Zn(2+)</name>
        <dbReference type="ChEBI" id="CHEBI:29105"/>
        <note>catalytic</note>
    </ligand>
</feature>
<dbReference type="Proteomes" id="UP000092024">
    <property type="component" value="Unassembled WGS sequence"/>
</dbReference>
<feature type="transmembrane region" description="Helical" evidence="2">
    <location>
        <begin position="145"/>
        <end position="166"/>
    </location>
</feature>
<dbReference type="RefSeq" id="WP_068684146.1">
    <property type="nucleotide sequence ID" value="NZ_LYPA01000064.1"/>
</dbReference>
<keyword evidence="2" id="KW-0812">Transmembrane</keyword>
<comment type="caution">
    <text evidence="3">The sequence shown here is derived from an EMBL/GenBank/DDBJ whole genome shotgun (WGS) entry which is preliminary data.</text>
</comment>
<dbReference type="OrthoDB" id="9814383at2"/>
<dbReference type="AlphaFoldDB" id="A0A1A5YH99"/>
<keyword evidence="1" id="KW-0862">Zinc</keyword>
<evidence type="ECO:0000313" key="3">
    <source>
        <dbReference type="EMBL" id="OBR64949.1"/>
    </source>
</evidence>
<keyword evidence="2" id="KW-1133">Transmembrane helix</keyword>
<feature type="transmembrane region" description="Helical" evidence="2">
    <location>
        <begin position="258"/>
        <end position="275"/>
    </location>
</feature>
<sequence length="738" mass="83035">MRVVSLLRVEIRRLLLNRMTWFMSLLIISSPALGLTLYRPISSTAGSGYSTSISGTFIANPALAGAIAGAILLAVLTAMEFSRPARHRMNALTDAVISPFQGAVVRTISLLITAAVIQGLTLLAWLPFTLVQTGAIFQLDVYVSLYLAIMLPAMIFAVLMTASAYLLTYRMDLTLALFAFFALLSLTVWDENWLLRWINPSIYYVSDAFSTSRLLRYILWNRLLWGTILSSIWLLSCLSIRRYGKGLVRSATINVRKGYIPALSALLIVFGWMAYTGQPFLDHSKMELDSNSKRFLYSDEFVTISSIHVKAFPDFTRARQHGIAEYQLQNSSEKPQTIAFSINPGYSLSSASVNGNPAVFRDLHNDEENRKTIEVDIPGDKEIEVTLEYGGFPQEWNILALRQGLDSQISRDYLYLANQDFAPIPRDLIWGSDEPNPYYIEVDLPSGMTPVVFGTETAQSVGKSSDGSIRWSIETNGASVILYGGDYMSRQIDAAGIQVDFWHSAKHNVLMNAFDADDVIRQVFQYCTSKYGPLQFYKDNKMRIIEIGSAGGGYASQGASVMGEDSFSARGFQDMRKGAGGNEVLAHEIIHQWWGLGNMFAQDDSERSWSSEGLTVYTTYRLMKEQYGEAYARENYVDKWQAEVDDYYQNFYIRNPAFLDKLPKAYRTRMDNGVAQMKQYSEMPLKLLKAEQLVGGEQKMDDILHALFNREIDYASPFLTYQQFLDACGLTKEDLELG</sequence>
<feature type="binding site" evidence="1">
    <location>
        <position position="587"/>
    </location>
    <ligand>
        <name>Zn(2+)</name>
        <dbReference type="ChEBI" id="CHEBI:29105"/>
        <note>catalytic</note>
    </ligand>
</feature>
<dbReference type="InterPro" id="IPR034015">
    <property type="entry name" value="M1_LTA4H"/>
</dbReference>
<feature type="transmembrane region" description="Helical" evidence="2">
    <location>
        <begin position="219"/>
        <end position="238"/>
    </location>
</feature>
<dbReference type="SUPFAM" id="SSF55486">
    <property type="entry name" value="Metalloproteases ('zincins'), catalytic domain"/>
    <property type="match status" value="1"/>
</dbReference>
<organism evidence="3 4">
    <name type="scientific">Paenibacillus oryzae</name>
    <dbReference type="NCBI Taxonomy" id="1844972"/>
    <lineage>
        <taxon>Bacteria</taxon>
        <taxon>Bacillati</taxon>
        <taxon>Bacillota</taxon>
        <taxon>Bacilli</taxon>
        <taxon>Bacillales</taxon>
        <taxon>Paenibacillaceae</taxon>
        <taxon>Paenibacillus</taxon>
    </lineage>
</organism>
<dbReference type="EMBL" id="LYPA01000064">
    <property type="protein sequence ID" value="OBR64949.1"/>
    <property type="molecule type" value="Genomic_DNA"/>
</dbReference>
<evidence type="ECO:0000256" key="1">
    <source>
        <dbReference type="PIRSR" id="PIRSR634015-3"/>
    </source>
</evidence>
<feature type="binding site" evidence="1">
    <location>
        <position position="591"/>
    </location>
    <ligand>
        <name>Zn(2+)</name>
        <dbReference type="ChEBI" id="CHEBI:29105"/>
        <note>catalytic</note>
    </ligand>
</feature>
<dbReference type="PANTHER" id="PTHR45726:SF3">
    <property type="entry name" value="LEUKOTRIENE A-4 HYDROLASE"/>
    <property type="match status" value="1"/>
</dbReference>
<feature type="transmembrane region" description="Helical" evidence="2">
    <location>
        <begin position="103"/>
        <end position="125"/>
    </location>
</feature>
<keyword evidence="1" id="KW-0479">Metal-binding</keyword>
<keyword evidence="2" id="KW-0472">Membrane</keyword>
<proteinExistence type="predicted"/>
<protein>
    <recommendedName>
        <fullName evidence="5">Peptidase M1 membrane alanine aminopeptidase domain-containing protein</fullName>
    </recommendedName>
</protein>
<feature type="transmembrane region" description="Helical" evidence="2">
    <location>
        <begin position="21"/>
        <end position="41"/>
    </location>
</feature>
<comment type="cofactor">
    <cofactor evidence="1">
        <name>Zn(2+)</name>
        <dbReference type="ChEBI" id="CHEBI:29105"/>
    </cofactor>
    <text evidence="1">Binds 1 zinc ion per subunit.</text>
</comment>